<dbReference type="Proteomes" id="UP000509346">
    <property type="component" value="Chromosome"/>
</dbReference>
<organism evidence="1 2">
    <name type="scientific">Halosimplex pelagicum</name>
    <dbReference type="NCBI Taxonomy" id="869886"/>
    <lineage>
        <taxon>Archaea</taxon>
        <taxon>Methanobacteriati</taxon>
        <taxon>Methanobacteriota</taxon>
        <taxon>Stenosarchaea group</taxon>
        <taxon>Halobacteria</taxon>
        <taxon>Halobacteriales</taxon>
        <taxon>Haloarculaceae</taxon>
        <taxon>Halosimplex</taxon>
    </lineage>
</organism>
<evidence type="ECO:0000313" key="2">
    <source>
        <dbReference type="Proteomes" id="UP000509346"/>
    </source>
</evidence>
<gene>
    <name evidence="1" type="ORF">HZS54_11690</name>
</gene>
<reference evidence="1 2" key="1">
    <citation type="submission" date="2020-07" db="EMBL/GenBank/DDBJ databases">
        <title>Halosimplex litoreum sp. nov. and Halosimplex rubrum sp. nov., isolated from different salt environments.</title>
        <authorList>
            <person name="Cui H."/>
        </authorList>
    </citation>
    <scope>NUCLEOTIDE SEQUENCE [LARGE SCALE GENOMIC DNA]</scope>
    <source>
        <strain evidence="1 2">R2</strain>
    </source>
</reference>
<dbReference type="AlphaFoldDB" id="A0A7D5TBP1"/>
<dbReference type="GeneID" id="56083261"/>
<evidence type="ECO:0000313" key="1">
    <source>
        <dbReference type="EMBL" id="QLH82229.1"/>
    </source>
</evidence>
<keyword evidence="2" id="KW-1185">Reference proteome</keyword>
<proteinExistence type="predicted"/>
<dbReference type="RefSeq" id="WP_179922697.1">
    <property type="nucleotide sequence ID" value="NZ_CP058909.1"/>
</dbReference>
<sequence length="154" mass="16921">MKSRVVEFIRSITGRSTTEVSILTKSELAEFIDAVGGERTEVYGKSNNEVFSVEPGYAREDSDVIPAEITWKENRLGKEPKISIKTYGDPSAGVAHTTTAPASEWRLRQTVDDGNLLTLFETKISSTGEFEAALSVYGPPPDSAHYDEHLLNTP</sequence>
<accession>A0A7D5TBP1</accession>
<protein>
    <submittedName>
        <fullName evidence="1">Uncharacterized protein</fullName>
    </submittedName>
</protein>
<dbReference type="EMBL" id="CP058909">
    <property type="protein sequence ID" value="QLH82229.1"/>
    <property type="molecule type" value="Genomic_DNA"/>
</dbReference>
<dbReference type="KEGG" id="hpel:HZS54_11690"/>
<name>A0A7D5TBP1_9EURY</name>